<accession>A0ABN3AGW6</accession>
<keyword evidence="4" id="KW-1185">Reference proteome</keyword>
<reference evidence="3 4" key="1">
    <citation type="journal article" date="2019" name="Int. J. Syst. Evol. Microbiol.">
        <title>The Global Catalogue of Microorganisms (GCM) 10K type strain sequencing project: providing services to taxonomists for standard genome sequencing and annotation.</title>
        <authorList>
            <consortium name="The Broad Institute Genomics Platform"/>
            <consortium name="The Broad Institute Genome Sequencing Center for Infectious Disease"/>
            <person name="Wu L."/>
            <person name="Ma J."/>
        </authorList>
    </citation>
    <scope>NUCLEOTIDE SEQUENCE [LARGE SCALE GENOMIC DNA]</scope>
    <source>
        <strain evidence="3 4">JCM 13850</strain>
    </source>
</reference>
<comment type="caution">
    <text evidence="3">The sequence shown here is derived from an EMBL/GenBank/DDBJ whole genome shotgun (WGS) entry which is preliminary data.</text>
</comment>
<feature type="region of interest" description="Disordered" evidence="2">
    <location>
        <begin position="224"/>
        <end position="253"/>
    </location>
</feature>
<feature type="coiled-coil region" evidence="1">
    <location>
        <begin position="59"/>
        <end position="138"/>
    </location>
</feature>
<proteinExistence type="predicted"/>
<gene>
    <name evidence="3" type="ORF">GCM10009727_89060</name>
</gene>
<evidence type="ECO:0000256" key="2">
    <source>
        <dbReference type="SAM" id="MobiDB-lite"/>
    </source>
</evidence>
<dbReference type="Proteomes" id="UP001501020">
    <property type="component" value="Unassembled WGS sequence"/>
</dbReference>
<dbReference type="EMBL" id="BAAAMR010000151">
    <property type="protein sequence ID" value="GAA2168013.1"/>
    <property type="molecule type" value="Genomic_DNA"/>
</dbReference>
<evidence type="ECO:0000313" key="4">
    <source>
        <dbReference type="Proteomes" id="UP001501020"/>
    </source>
</evidence>
<keyword evidence="1" id="KW-0175">Coiled coil</keyword>
<organism evidence="3 4">
    <name type="scientific">Actinomadura napierensis</name>
    <dbReference type="NCBI Taxonomy" id="267854"/>
    <lineage>
        <taxon>Bacteria</taxon>
        <taxon>Bacillati</taxon>
        <taxon>Actinomycetota</taxon>
        <taxon>Actinomycetes</taxon>
        <taxon>Streptosporangiales</taxon>
        <taxon>Thermomonosporaceae</taxon>
        <taxon>Actinomadura</taxon>
    </lineage>
</organism>
<protein>
    <submittedName>
        <fullName evidence="3">Uncharacterized protein</fullName>
    </submittedName>
</protein>
<evidence type="ECO:0000313" key="3">
    <source>
        <dbReference type="EMBL" id="GAA2168013.1"/>
    </source>
</evidence>
<feature type="compositionally biased region" description="Low complexity" evidence="2">
    <location>
        <begin position="241"/>
        <end position="253"/>
    </location>
</feature>
<evidence type="ECO:0000256" key="1">
    <source>
        <dbReference type="SAM" id="Coils"/>
    </source>
</evidence>
<sequence length="435" mass="48398">MIPADEPVLDQQDTEIAPSRIQEVISTLGEIAKRQDLVARTQLSVSRSQALASELLSFREFLEATTMALLAEREELRRERDRLRAETNEQSDLRQQLAAIQVQLAETQANLDAARILQVQTEQRLREATRQREIADRQRSRAVHLLQQALTAITDDNVDDRVSATEAMDPQDTNAQLQDMTRQHITDDVLARMDETLTKQDAMLTEQGTELGNLTEFLDDMRAGDAGPPPDRTPEHTIPGRMMTSTDTSTDTSRTARLWRLTLPSHQVLRAGAIGWSSALLTAGGLMFAIIFLPTHGDLRPPSKPSPTSSNNSNDSFEVTSPVQNSIVEVNTFSDIRLHIEGLESDQHVWVLVNFNTSNMTFPEGECSRSSQDNYSCKHVQFGDPTNKGAIMQITPVILSGKGKDILQRYRAGFDKADPPVSFAKKGQSITVRVV</sequence>
<name>A0ABN3AGW6_9ACTN</name>